<feature type="compositionally biased region" description="Low complexity" evidence="1">
    <location>
        <begin position="59"/>
        <end position="70"/>
    </location>
</feature>
<organism evidence="4 5">
    <name type="scientific">Chloropicon primus</name>
    <dbReference type="NCBI Taxonomy" id="1764295"/>
    <lineage>
        <taxon>Eukaryota</taxon>
        <taxon>Viridiplantae</taxon>
        <taxon>Chlorophyta</taxon>
        <taxon>Chloropicophyceae</taxon>
        <taxon>Chloropicales</taxon>
        <taxon>Chloropicaceae</taxon>
        <taxon>Chloropicon</taxon>
    </lineage>
</organism>
<keyword evidence="5" id="KW-1185">Reference proteome</keyword>
<dbReference type="Pfam" id="PF13881">
    <property type="entry name" value="Rad60-SLD_2"/>
    <property type="match status" value="2"/>
</dbReference>
<dbReference type="InterPro" id="IPR029071">
    <property type="entry name" value="Ubiquitin-like_domsf"/>
</dbReference>
<feature type="region of interest" description="Disordered" evidence="1">
    <location>
        <begin position="40"/>
        <end position="82"/>
    </location>
</feature>
<reference evidence="4 5" key="1">
    <citation type="submission" date="2018-07" db="EMBL/GenBank/DDBJ databases">
        <title>The complete nuclear genome of the prasinophyte Chloropicon primus (CCMP1205).</title>
        <authorList>
            <person name="Pombert J.-F."/>
            <person name="Otis C."/>
            <person name="Turmel M."/>
            <person name="Lemieux C."/>
        </authorList>
    </citation>
    <scope>NUCLEOTIDE SEQUENCE [LARGE SCALE GENOMIC DNA]</scope>
    <source>
        <strain evidence="4 5">CCMP1205</strain>
    </source>
</reference>
<dbReference type="AlphaFoldDB" id="A0A5B8MQ49"/>
<evidence type="ECO:0000259" key="2">
    <source>
        <dbReference type="Pfam" id="PF13881"/>
    </source>
</evidence>
<accession>A0A5B8MQ49</accession>
<dbReference type="PANTHER" id="PTHR13169">
    <property type="entry name" value="UBIQUITIN-LIKE PROTEIN 3 HCG-1 PROTEIN"/>
    <property type="match status" value="1"/>
</dbReference>
<evidence type="ECO:0000313" key="3">
    <source>
        <dbReference type="EMBL" id="CAD9715505.1"/>
    </source>
</evidence>
<dbReference type="EMBL" id="CP031041">
    <property type="protein sequence ID" value="QDZ22818.1"/>
    <property type="molecule type" value="Genomic_DNA"/>
</dbReference>
<evidence type="ECO:0000313" key="4">
    <source>
        <dbReference type="EMBL" id="QDZ22818.1"/>
    </source>
</evidence>
<evidence type="ECO:0000313" key="5">
    <source>
        <dbReference type="Proteomes" id="UP000316726"/>
    </source>
</evidence>
<dbReference type="SUPFAM" id="SSF54236">
    <property type="entry name" value="Ubiquitin-like"/>
    <property type="match status" value="1"/>
</dbReference>
<dbReference type="Proteomes" id="UP000316726">
    <property type="component" value="Chromosome 8"/>
</dbReference>
<feature type="domain" description="UBL3-like ubiquitin" evidence="2">
    <location>
        <begin position="82"/>
        <end position="149"/>
    </location>
</feature>
<dbReference type="Gene3D" id="3.10.20.90">
    <property type="entry name" value="Phosphatidylinositol 3-kinase Catalytic Subunit, Chain A, domain 1"/>
    <property type="match status" value="1"/>
</dbReference>
<proteinExistence type="predicted"/>
<dbReference type="OrthoDB" id="1043111at2759"/>
<dbReference type="InterPro" id="IPR040015">
    <property type="entry name" value="UBL3-like"/>
</dbReference>
<dbReference type="PANTHER" id="PTHR13169:SF0">
    <property type="entry name" value="UBIQUITIN-LIKE PROTEIN 3"/>
    <property type="match status" value="1"/>
</dbReference>
<evidence type="ECO:0000256" key="1">
    <source>
        <dbReference type="SAM" id="MobiDB-lite"/>
    </source>
</evidence>
<dbReference type="InterPro" id="IPR039540">
    <property type="entry name" value="UBL3-like_ubiquitin_dom"/>
</dbReference>
<dbReference type="EMBL" id="HBHL01006828">
    <property type="protein sequence ID" value="CAD9715505.1"/>
    <property type="molecule type" value="Transcribed_RNA"/>
</dbReference>
<reference evidence="3" key="2">
    <citation type="submission" date="2021-01" db="EMBL/GenBank/DDBJ databases">
        <authorList>
            <person name="Corre E."/>
            <person name="Pelletier E."/>
            <person name="Niang G."/>
            <person name="Scheremetjew M."/>
            <person name="Finn R."/>
            <person name="Kale V."/>
            <person name="Holt S."/>
            <person name="Cochrane G."/>
            <person name="Meng A."/>
            <person name="Brown T."/>
            <person name="Cohen L."/>
        </authorList>
    </citation>
    <scope>NUCLEOTIDE SEQUENCE</scope>
    <source>
        <strain evidence="3">CCMP1205</strain>
    </source>
</reference>
<protein>
    <recommendedName>
        <fullName evidence="2">UBL3-like ubiquitin domain-containing protein</fullName>
    </recommendedName>
</protein>
<name>A0A5B8MQ49_9CHLO</name>
<sequence length="152" mass="16340">MEMEGYNIRFRHVGGDFGPYVFPKTCTVLNLKEKIIHEWPKVNRGGGGGDNNNSKEGDGSATTTGSPQGVGTTGGTSSGTAVVPRTAQELRIIFGGRMLDDQKLVKELHHSMGNPQGQKMVTMHVVVRQPNEDKARASGGKRKGKKACCVVM</sequence>
<gene>
    <name evidence="4" type="ORF">A3770_08p53360</name>
    <name evidence="3" type="ORF">CPRI1469_LOCUS4360</name>
</gene>
<feature type="domain" description="UBL3-like ubiquitin" evidence="2">
    <location>
        <begin position="7"/>
        <end position="41"/>
    </location>
</feature>